<protein>
    <recommendedName>
        <fullName evidence="3">Cardiolipin synthetase</fullName>
    </recommendedName>
</protein>
<dbReference type="RefSeq" id="WP_062619289.1">
    <property type="nucleotide sequence ID" value="NZ_JRWG01000001.1"/>
</dbReference>
<dbReference type="PROSITE" id="PS51257">
    <property type="entry name" value="PROKAR_LIPOPROTEIN"/>
    <property type="match status" value="1"/>
</dbReference>
<evidence type="ECO:0000313" key="2">
    <source>
        <dbReference type="Proteomes" id="UP000070138"/>
    </source>
</evidence>
<name>A0A137RM05_9FLAO</name>
<keyword evidence="2" id="KW-1185">Reference proteome</keyword>
<evidence type="ECO:0000313" key="1">
    <source>
        <dbReference type="EMBL" id="KXO01191.1"/>
    </source>
</evidence>
<proteinExistence type="predicted"/>
<evidence type="ECO:0008006" key="3">
    <source>
        <dbReference type="Google" id="ProtNLM"/>
    </source>
</evidence>
<gene>
    <name evidence="1" type="ORF">LS48_01620</name>
</gene>
<comment type="caution">
    <text evidence="1">The sequence shown here is derived from an EMBL/GenBank/DDBJ whole genome shotgun (WGS) entry which is preliminary data.</text>
</comment>
<organism evidence="1 2">
    <name type="scientific">Aequorivita aquimaris</name>
    <dbReference type="NCBI Taxonomy" id="1548749"/>
    <lineage>
        <taxon>Bacteria</taxon>
        <taxon>Pseudomonadati</taxon>
        <taxon>Bacteroidota</taxon>
        <taxon>Flavobacteriia</taxon>
        <taxon>Flavobacteriales</taxon>
        <taxon>Flavobacteriaceae</taxon>
        <taxon>Aequorivita</taxon>
    </lineage>
</organism>
<dbReference type="EMBL" id="JRWG01000001">
    <property type="protein sequence ID" value="KXO01191.1"/>
    <property type="molecule type" value="Genomic_DNA"/>
</dbReference>
<dbReference type="STRING" id="1548749.LS48_01620"/>
<dbReference type="AlphaFoldDB" id="A0A137RM05"/>
<dbReference type="Proteomes" id="UP000070138">
    <property type="component" value="Unassembled WGS sequence"/>
</dbReference>
<reference evidence="1 2" key="2">
    <citation type="journal article" date="2016" name="Int. J. Syst. Evol. Microbiol.">
        <title>Vitellibacter aquimaris sp. nov., a marine bacterium isolated from seawater.</title>
        <authorList>
            <person name="Thevarajoo S."/>
            <person name="Selvaratnam C."/>
            <person name="Goh K.M."/>
            <person name="Hong K.W."/>
            <person name="Chan X.Y."/>
            <person name="Chan K.G."/>
            <person name="Chong C.S."/>
        </authorList>
    </citation>
    <scope>NUCLEOTIDE SEQUENCE [LARGE SCALE GENOMIC DNA]</scope>
    <source>
        <strain evidence="1 2">D-24</strain>
    </source>
</reference>
<accession>A0A137RM05</accession>
<dbReference type="OrthoDB" id="6077795at2"/>
<reference evidence="2" key="1">
    <citation type="submission" date="2014-10" db="EMBL/GenBank/DDBJ databases">
        <title>Genome sequencing of Vitellibacter sp. D-24.</title>
        <authorList>
            <person name="Thevarajoo S."/>
            <person name="Selvaratnam C."/>
            <person name="Goh K.M."/>
            <person name="Chong C.S."/>
        </authorList>
    </citation>
    <scope>NUCLEOTIDE SEQUENCE [LARGE SCALE GENOMIC DNA]</scope>
    <source>
        <strain evidence="2">D-24</strain>
    </source>
</reference>
<sequence>MNKLLATAFFIFSLYGCSSSRLVDEYRNAETPNFQANKVLVVGLTSDPVLQRQFEYSLQQALETEDVIAVKSVDYFESTFSENNQTEENLKNIENELLTAGFDAVLFSKVTGQESKVTIGQSYRNLTKSFESFSDYYTENRPVYGNEQIEDYPVYNTETSLYCLCPGKERDLIWRGKIDIVNPPGASSTIRDYVKTLVQTLKKNNLLIVK</sequence>